<gene>
    <name evidence="1" type="ORF">Bca52824_054288</name>
</gene>
<keyword evidence="2" id="KW-1185">Reference proteome</keyword>
<dbReference type="OrthoDB" id="496749at2759"/>
<proteinExistence type="predicted"/>
<accession>A0A8X7RAF3</accession>
<reference evidence="1 2" key="1">
    <citation type="submission" date="2020-02" db="EMBL/GenBank/DDBJ databases">
        <authorList>
            <person name="Ma Q."/>
            <person name="Huang Y."/>
            <person name="Song X."/>
            <person name="Pei D."/>
        </authorList>
    </citation>
    <scope>NUCLEOTIDE SEQUENCE [LARGE SCALE GENOMIC DNA]</scope>
    <source>
        <strain evidence="1">Sxm20200214</strain>
        <tissue evidence="1">Leaf</tissue>
    </source>
</reference>
<organism evidence="1 2">
    <name type="scientific">Brassica carinata</name>
    <name type="common">Ethiopian mustard</name>
    <name type="synonym">Abyssinian cabbage</name>
    <dbReference type="NCBI Taxonomy" id="52824"/>
    <lineage>
        <taxon>Eukaryota</taxon>
        <taxon>Viridiplantae</taxon>
        <taxon>Streptophyta</taxon>
        <taxon>Embryophyta</taxon>
        <taxon>Tracheophyta</taxon>
        <taxon>Spermatophyta</taxon>
        <taxon>Magnoliopsida</taxon>
        <taxon>eudicotyledons</taxon>
        <taxon>Gunneridae</taxon>
        <taxon>Pentapetalae</taxon>
        <taxon>rosids</taxon>
        <taxon>malvids</taxon>
        <taxon>Brassicales</taxon>
        <taxon>Brassicaceae</taxon>
        <taxon>Brassiceae</taxon>
        <taxon>Brassica</taxon>
    </lineage>
</organism>
<dbReference type="EMBL" id="JAAMPC010000011">
    <property type="protein sequence ID" value="KAG2283068.1"/>
    <property type="molecule type" value="Genomic_DNA"/>
</dbReference>
<name>A0A8X7RAF3_BRACI</name>
<evidence type="ECO:0000313" key="2">
    <source>
        <dbReference type="Proteomes" id="UP000886595"/>
    </source>
</evidence>
<protein>
    <submittedName>
        <fullName evidence="1">Uncharacterized protein</fullName>
    </submittedName>
</protein>
<evidence type="ECO:0000313" key="1">
    <source>
        <dbReference type="EMBL" id="KAG2283068.1"/>
    </source>
</evidence>
<dbReference type="AlphaFoldDB" id="A0A8X7RAF3"/>
<dbReference type="Proteomes" id="UP000886595">
    <property type="component" value="Unassembled WGS sequence"/>
</dbReference>
<comment type="caution">
    <text evidence="1">The sequence shown here is derived from an EMBL/GenBank/DDBJ whole genome shotgun (WGS) entry which is preliminary data.</text>
</comment>
<sequence length="169" mass="18490">MIGILFAIDFLSDEPVGVHESQALPLAHIKTLAANSMEMKGRRSLISLQSVELHIWLLTSLLYGKLEAVGTRVLPPGKGSLYNRLFLMGTEVVLGLAPAPEYTFLAYLCFSCWKLLQGCSSLTSGYLVIVDMTLDLVTGNHYGLHDCTCVTKNTYSAVAIFRDCTSVIN</sequence>